<protein>
    <recommendedName>
        <fullName evidence="3">Phosphohydrolase</fullName>
    </recommendedName>
</protein>
<dbReference type="KEGG" id="rsb:RS694_19335"/>
<evidence type="ECO:0000313" key="1">
    <source>
        <dbReference type="EMBL" id="APW44458.1"/>
    </source>
</evidence>
<dbReference type="STRING" id="1484693.RS694_19335"/>
<keyword evidence="2" id="KW-1185">Reference proteome</keyword>
<dbReference type="Gene3D" id="1.10.3210.10">
    <property type="entry name" value="Hypothetical protein af1432"/>
    <property type="match status" value="1"/>
</dbReference>
<name>A0A1P8KET2_9BURK</name>
<evidence type="ECO:0008006" key="3">
    <source>
        <dbReference type="Google" id="ProtNLM"/>
    </source>
</evidence>
<reference evidence="1 2" key="1">
    <citation type="submission" date="2017-01" db="EMBL/GenBank/DDBJ databases">
        <authorList>
            <person name="Mah S.A."/>
            <person name="Swanson W.J."/>
            <person name="Moy G.W."/>
            <person name="Vacquier V.D."/>
        </authorList>
    </citation>
    <scope>NUCLEOTIDE SEQUENCE [LARGE SCALE GENOMIC DNA]</scope>
    <source>
        <strain evidence="1 2">DSM 22694</strain>
    </source>
</reference>
<organism evidence="1 2">
    <name type="scientific">Rhodoferax saidenbachensis</name>
    <dbReference type="NCBI Taxonomy" id="1484693"/>
    <lineage>
        <taxon>Bacteria</taxon>
        <taxon>Pseudomonadati</taxon>
        <taxon>Pseudomonadota</taxon>
        <taxon>Betaproteobacteria</taxon>
        <taxon>Burkholderiales</taxon>
        <taxon>Comamonadaceae</taxon>
        <taxon>Rhodoferax</taxon>
    </lineage>
</organism>
<dbReference type="Proteomes" id="UP000186110">
    <property type="component" value="Chromosome"/>
</dbReference>
<dbReference type="SUPFAM" id="SSF109604">
    <property type="entry name" value="HD-domain/PDEase-like"/>
    <property type="match status" value="1"/>
</dbReference>
<evidence type="ECO:0000313" key="2">
    <source>
        <dbReference type="Proteomes" id="UP000186110"/>
    </source>
</evidence>
<dbReference type="RefSeq" id="WP_029706732.1">
    <property type="nucleotide sequence ID" value="NZ_CP019239.1"/>
</dbReference>
<gene>
    <name evidence="1" type="ORF">RS694_19335</name>
</gene>
<sequence length="412" mass="45049">MHLVPISAESIRIGHPLPFPLMDKDGVLLAKKDFVVGSKADLDDFSKRGGGLYIDVADSEAHHRAYIGRLHGLVNDEKALGEIAGTKLAGTTLGERASAGVVDDGKPDWLDLQEQCNYLLRDSNPAQFMDRLERLHGLLERHMLRNPDGVLFALIHLSASEKRRYSATHAMLVSAMCGLAAREVLNWPPEVVALLAKAALTMNLGMTDLQDRLALQTEAPSPAQRAQIDNHAEKSVEMLKALGVTNVHWLQAVREHHTQTPGPLKAKTGAERMARLIQRADMFAARLAPRASRQPISPAAAMQACYFDEERKVDEAGAALIKAVGIYQPGSFVRLATDEIAVVIKRGANTTTPRVAVLVNRSGIPTVEPTIRETSLPDYRIVASVAHREVKVQVNLEKMLPLTAVPASDRPW</sequence>
<dbReference type="EMBL" id="CP019239">
    <property type="protein sequence ID" value="APW44458.1"/>
    <property type="molecule type" value="Genomic_DNA"/>
</dbReference>
<dbReference type="AlphaFoldDB" id="A0A1P8KET2"/>
<accession>A0A1P8KET2</accession>
<proteinExistence type="predicted"/>
<dbReference type="eggNOG" id="COG2206">
    <property type="taxonomic scope" value="Bacteria"/>
</dbReference>